<evidence type="ECO:0000313" key="2">
    <source>
        <dbReference type="RefSeq" id="XP_030386109.1"/>
    </source>
</evidence>
<dbReference type="OrthoDB" id="7782839at2759"/>
<evidence type="ECO:0000313" key="1">
    <source>
        <dbReference type="Proteomes" id="UP000504634"/>
    </source>
</evidence>
<dbReference type="RefSeq" id="XP_030386109.1">
    <property type="nucleotide sequence ID" value="XM_030530249.1"/>
</dbReference>
<dbReference type="CTD" id="820"/>
<dbReference type="GeneID" id="115632949"/>
<reference evidence="2" key="1">
    <citation type="submission" date="2025-08" db="UniProtKB">
        <authorList>
            <consortium name="RefSeq"/>
        </authorList>
    </citation>
    <scope>IDENTIFICATION</scope>
    <source>
        <strain evidence="2">11010-0011.00</strain>
        <tissue evidence="2">Whole body</tissue>
    </source>
</reference>
<dbReference type="Proteomes" id="UP000504634">
    <property type="component" value="Unplaced"/>
</dbReference>
<proteinExistence type="predicted"/>
<protein>
    <submittedName>
        <fullName evidence="2">Uncharacterized protein LOC115632949 isoform X1</fullName>
    </submittedName>
</protein>
<gene>
    <name evidence="2" type="primary">LOC115632949</name>
</gene>
<dbReference type="AlphaFoldDB" id="A0A6J2UCJ1"/>
<dbReference type="PANTHER" id="PTHR23080:SF144">
    <property type="entry name" value="SPINDLE AND KINETOCHORE ASSOCIATED COMPLEX SUBUNIT 3"/>
    <property type="match status" value="1"/>
</dbReference>
<sequence>MSLTVVKYRKTPAGLTPTIVYRPKVQTQAQIIKKPFIKLEAGEENAITSVTPAGIVINKIPAEIKPSMKRDRVSTTTTTGVTAPLLKSPKYMLQTSISNMPSSTTSLQWQSTLGDIKKGHLGTAISLPPNTIIKATTRPAAVGASSNSSSIGNGNNNMNAKQVLSNISAVASSIASTLTSSTTSNTPAVGSVASPVRQTFFIKREVPQRTMRGMTLNLIENNPMLHLGIQPDRLALLKRTICRTANVTHLDCCIALKKLRQNESFSLLGEYFEYSEADVESIFTRTLVKMARYLRHLIRWPDSKRYYERLKYLPLAYRRNLLHMQSLIECVETEVSETLNLGCSSYKFILCINTNCIISFISNAYRGDCDDLQLFEATNFKAAIPKYLTLCGEPGKSVPRTHSNKSRRAKVTSSTAMVDTDSLTDSADEDADLECSFPSEDRIPISKFDAQRLTGSLASMQTLKVVDGNLTSTRAPSIRVPTLNVHEPACRAQMRDMVDALRQFKMLAHCGIQQASLFSYLNEMLIVAAALNNLQR</sequence>
<keyword evidence="1" id="KW-1185">Reference proteome</keyword>
<name>A0A6J2UCJ1_DROLE</name>
<organism evidence="1 2">
    <name type="scientific">Drosophila lebanonensis</name>
    <name type="common">Fruit fly</name>
    <name type="synonym">Scaptodrosophila lebanonensis</name>
    <dbReference type="NCBI Taxonomy" id="7225"/>
    <lineage>
        <taxon>Eukaryota</taxon>
        <taxon>Metazoa</taxon>
        <taxon>Ecdysozoa</taxon>
        <taxon>Arthropoda</taxon>
        <taxon>Hexapoda</taxon>
        <taxon>Insecta</taxon>
        <taxon>Pterygota</taxon>
        <taxon>Neoptera</taxon>
        <taxon>Endopterygota</taxon>
        <taxon>Diptera</taxon>
        <taxon>Brachycera</taxon>
        <taxon>Muscomorpha</taxon>
        <taxon>Ephydroidea</taxon>
        <taxon>Drosophilidae</taxon>
        <taxon>Scaptodrosophila</taxon>
    </lineage>
</organism>
<dbReference type="PANTHER" id="PTHR23080">
    <property type="entry name" value="THAP DOMAIN PROTEIN"/>
    <property type="match status" value="1"/>
</dbReference>
<accession>A0A6J2UCJ1</accession>